<comment type="caution">
    <text evidence="2">The sequence shown here is derived from an EMBL/GenBank/DDBJ whole genome shotgun (WGS) entry which is preliminary data.</text>
</comment>
<organism evidence="2 3">
    <name type="scientific">Tenacibaculum holothuriorum</name>
    <dbReference type="NCBI Taxonomy" id="1635173"/>
    <lineage>
        <taxon>Bacteria</taxon>
        <taxon>Pseudomonadati</taxon>
        <taxon>Bacteroidota</taxon>
        <taxon>Flavobacteriia</taxon>
        <taxon>Flavobacteriales</taxon>
        <taxon>Flavobacteriaceae</taxon>
        <taxon>Tenacibaculum</taxon>
    </lineage>
</organism>
<dbReference type="InParanoid" id="A0A1Y2PB09"/>
<dbReference type="OrthoDB" id="977790at2"/>
<feature type="transmembrane region" description="Helical" evidence="1">
    <location>
        <begin position="67"/>
        <end position="90"/>
    </location>
</feature>
<protein>
    <submittedName>
        <fullName evidence="2">Uncharacterized protein</fullName>
    </submittedName>
</protein>
<feature type="transmembrane region" description="Helical" evidence="1">
    <location>
        <begin position="149"/>
        <end position="165"/>
    </location>
</feature>
<name>A0A1Y2PB09_9FLAO</name>
<dbReference type="EMBL" id="LAPZ01000012">
    <property type="protein sequence ID" value="OSY87350.1"/>
    <property type="molecule type" value="Genomic_DNA"/>
</dbReference>
<feature type="transmembrane region" description="Helical" evidence="1">
    <location>
        <begin position="96"/>
        <end position="115"/>
    </location>
</feature>
<feature type="transmembrane region" description="Helical" evidence="1">
    <location>
        <begin position="7"/>
        <end position="28"/>
    </location>
</feature>
<keyword evidence="1" id="KW-1133">Transmembrane helix</keyword>
<evidence type="ECO:0000256" key="1">
    <source>
        <dbReference type="SAM" id="Phobius"/>
    </source>
</evidence>
<dbReference type="Proteomes" id="UP000194221">
    <property type="component" value="Unassembled WGS sequence"/>
</dbReference>
<evidence type="ECO:0000313" key="3">
    <source>
        <dbReference type="Proteomes" id="UP000194221"/>
    </source>
</evidence>
<gene>
    <name evidence="2" type="ORF">WH52_11930</name>
</gene>
<reference evidence="2 3" key="1">
    <citation type="submission" date="2015-03" db="EMBL/GenBank/DDBJ databases">
        <title>Genome sequence of Tenacibaculum sp. S2-2, isolated from intestinal microbiota of sea cucumber, Apostichopus japonicas.</title>
        <authorList>
            <person name="Shao Z."/>
            <person name="Wang L."/>
            <person name="Li X."/>
        </authorList>
    </citation>
    <scope>NUCLEOTIDE SEQUENCE [LARGE SCALE GENOMIC DNA]</scope>
    <source>
        <strain evidence="2 3">S2-2</strain>
    </source>
</reference>
<dbReference type="AlphaFoldDB" id="A0A1Y2PB09"/>
<sequence length="248" mass="29049">MSFSKTLLGQSIATLGLLFLIIVTGLFIDSKFIADNFYEHAQWLNNLIVVFVFSLLYFKSTSRTKEMLLYALIIGVVGEYIFSVGFGMYTYRLKNIPHYVPFGHAIVFVLVYYFSRKPKVKKNRTKIEKLCVFLIIPISFYFLLFKNDVFGFICTLLVFLFLRKYPKERMFYLVMYCVVAVLEFVGTGLECWKWPTIAFNNFEFLPSANPPIGISLFYFGLDRGTMSIYKRRHKKAWNRLKNIRSVNS</sequence>
<evidence type="ECO:0000313" key="2">
    <source>
        <dbReference type="EMBL" id="OSY87350.1"/>
    </source>
</evidence>
<feature type="transmembrane region" description="Helical" evidence="1">
    <location>
        <begin position="127"/>
        <end position="143"/>
    </location>
</feature>
<keyword evidence="1" id="KW-0472">Membrane</keyword>
<feature type="transmembrane region" description="Helical" evidence="1">
    <location>
        <begin position="40"/>
        <end position="58"/>
    </location>
</feature>
<keyword evidence="1" id="KW-0812">Transmembrane</keyword>
<dbReference type="STRING" id="1635173.WH52_11930"/>
<feature type="transmembrane region" description="Helical" evidence="1">
    <location>
        <begin position="209"/>
        <end position="229"/>
    </location>
</feature>
<accession>A0A1Y2PB09</accession>
<feature type="transmembrane region" description="Helical" evidence="1">
    <location>
        <begin position="170"/>
        <end position="189"/>
    </location>
</feature>
<dbReference type="RefSeq" id="WP_086031192.1">
    <property type="nucleotide sequence ID" value="NZ_LAPZ01000012.1"/>
</dbReference>
<proteinExistence type="predicted"/>
<keyword evidence="3" id="KW-1185">Reference proteome</keyword>